<dbReference type="Proteomes" id="UP000002572">
    <property type="component" value="Chromosome"/>
</dbReference>
<keyword evidence="4" id="KW-1185">Reference proteome</keyword>
<gene>
    <name evidence="1" type="primary">clpS</name>
    <name evidence="3" type="ordered locus">Selin_1100</name>
</gene>
<sequence length="100" mass="11676">MSSSKPRIEEELDLAVKEPRPYMVLLLNDDFSTWDFVVEVLVRVFRKTRDDADKITYHVHHNGQGVCGIYPFEIAQTKVQQVHELAKSRGYPLRCVMREV</sequence>
<organism evidence="3 4">
    <name type="scientific">Desulfurispirillum indicum (strain ATCC BAA-1389 / DSM 22839 / S5)</name>
    <dbReference type="NCBI Taxonomy" id="653733"/>
    <lineage>
        <taxon>Bacteria</taxon>
        <taxon>Pseudomonadati</taxon>
        <taxon>Chrysiogenota</taxon>
        <taxon>Chrysiogenia</taxon>
        <taxon>Chrysiogenales</taxon>
        <taxon>Chrysiogenaceae</taxon>
        <taxon>Desulfurispirillum</taxon>
    </lineage>
</organism>
<dbReference type="FunFam" id="3.30.1390.10:FF:000002">
    <property type="entry name" value="ATP-dependent Clp protease adapter protein ClpS"/>
    <property type="match status" value="1"/>
</dbReference>
<dbReference type="PANTHER" id="PTHR33473">
    <property type="entry name" value="ATP-DEPENDENT CLP PROTEASE ADAPTER PROTEIN CLPS1, CHLOROPLASTIC"/>
    <property type="match status" value="1"/>
</dbReference>
<dbReference type="Pfam" id="PF02617">
    <property type="entry name" value="ClpS"/>
    <property type="match status" value="1"/>
</dbReference>
<comment type="subunit">
    <text evidence="1">Binds to the N-terminal domain of the chaperone ClpA.</text>
</comment>
<keyword evidence="3" id="KW-0378">Hydrolase</keyword>
<accession>E6W3W7</accession>
<dbReference type="HOGENOM" id="CLU_134358_1_0_0"/>
<dbReference type="GO" id="GO:0030163">
    <property type="term" value="P:protein catabolic process"/>
    <property type="evidence" value="ECO:0007669"/>
    <property type="project" value="InterPro"/>
</dbReference>
<dbReference type="OrthoDB" id="9796121at2"/>
<dbReference type="RefSeq" id="WP_013505716.1">
    <property type="nucleotide sequence ID" value="NC_014836.1"/>
</dbReference>
<protein>
    <recommendedName>
        <fullName evidence="1">ATP-dependent Clp protease adapter protein ClpS</fullName>
    </recommendedName>
</protein>
<dbReference type="KEGG" id="din:Selin_1100"/>
<dbReference type="eggNOG" id="COG2127">
    <property type="taxonomic scope" value="Bacteria"/>
</dbReference>
<evidence type="ECO:0000313" key="3">
    <source>
        <dbReference type="EMBL" id="ADU65835.1"/>
    </source>
</evidence>
<dbReference type="PANTHER" id="PTHR33473:SF19">
    <property type="entry name" value="ATP-DEPENDENT CLP PROTEASE ADAPTER PROTEIN CLPS"/>
    <property type="match status" value="1"/>
</dbReference>
<dbReference type="Gene3D" id="3.30.1390.10">
    <property type="match status" value="1"/>
</dbReference>
<evidence type="ECO:0000259" key="2">
    <source>
        <dbReference type="Pfam" id="PF02617"/>
    </source>
</evidence>
<dbReference type="InParanoid" id="E6W3W7"/>
<keyword evidence="3" id="KW-0645">Protease</keyword>
<dbReference type="GO" id="GO:0008233">
    <property type="term" value="F:peptidase activity"/>
    <property type="evidence" value="ECO:0007669"/>
    <property type="project" value="UniProtKB-KW"/>
</dbReference>
<dbReference type="EMBL" id="CP002432">
    <property type="protein sequence ID" value="ADU65835.1"/>
    <property type="molecule type" value="Genomic_DNA"/>
</dbReference>
<dbReference type="AlphaFoldDB" id="E6W3W7"/>
<dbReference type="STRING" id="653733.Selin_1100"/>
<dbReference type="GO" id="GO:0006508">
    <property type="term" value="P:proteolysis"/>
    <property type="evidence" value="ECO:0007669"/>
    <property type="project" value="UniProtKB-UniRule"/>
</dbReference>
<evidence type="ECO:0000313" key="4">
    <source>
        <dbReference type="Proteomes" id="UP000002572"/>
    </source>
</evidence>
<dbReference type="HAMAP" id="MF_00302">
    <property type="entry name" value="ClpS"/>
    <property type="match status" value="1"/>
</dbReference>
<dbReference type="FunCoup" id="E6W3W7">
    <property type="interactions" value="186"/>
</dbReference>
<comment type="function">
    <text evidence="1">Involved in the modulation of the specificity of the ClpAP-mediated ATP-dependent protein degradation.</text>
</comment>
<reference evidence="3 4" key="1">
    <citation type="submission" date="2010-12" db="EMBL/GenBank/DDBJ databases">
        <title>Complete sequence of Desulfurispirillum indicum S5.</title>
        <authorList>
            <consortium name="US DOE Joint Genome Institute"/>
            <person name="Lucas S."/>
            <person name="Copeland A."/>
            <person name="Lapidus A."/>
            <person name="Cheng J.-F."/>
            <person name="Goodwin L."/>
            <person name="Pitluck S."/>
            <person name="Chertkov O."/>
            <person name="Held B."/>
            <person name="Detter J.C."/>
            <person name="Han C."/>
            <person name="Tapia R."/>
            <person name="Land M."/>
            <person name="Hauser L."/>
            <person name="Kyrpides N."/>
            <person name="Ivanova N."/>
            <person name="Mikhailova N."/>
            <person name="Haggblom M."/>
            <person name="Rauschenbach I."/>
            <person name="Bini E."/>
            <person name="Woyke T."/>
        </authorList>
    </citation>
    <scope>NUCLEOTIDE SEQUENCE [LARGE SCALE GENOMIC DNA]</scope>
    <source>
        <strain evidence="4">ATCC BAA-1389 / DSM 22839 / S5</strain>
    </source>
</reference>
<dbReference type="SUPFAM" id="SSF54736">
    <property type="entry name" value="ClpS-like"/>
    <property type="match status" value="1"/>
</dbReference>
<evidence type="ECO:0000256" key="1">
    <source>
        <dbReference type="HAMAP-Rule" id="MF_00302"/>
    </source>
</evidence>
<dbReference type="InterPro" id="IPR014719">
    <property type="entry name" value="Ribosomal_bL12_C/ClpS-like"/>
</dbReference>
<name>E6W3W7_DESIS</name>
<dbReference type="InterPro" id="IPR003769">
    <property type="entry name" value="ClpS_core"/>
</dbReference>
<proteinExistence type="inferred from homology"/>
<dbReference type="InterPro" id="IPR022935">
    <property type="entry name" value="ClpS"/>
</dbReference>
<comment type="similarity">
    <text evidence="1">Belongs to the ClpS family.</text>
</comment>
<feature type="domain" description="Adaptor protein ClpS core" evidence="2">
    <location>
        <begin position="17"/>
        <end position="95"/>
    </location>
</feature>